<keyword evidence="2" id="KW-1185">Reference proteome</keyword>
<dbReference type="Proteomes" id="UP000612585">
    <property type="component" value="Unassembled WGS sequence"/>
</dbReference>
<dbReference type="EMBL" id="BOPG01000105">
    <property type="protein sequence ID" value="GIJ63991.1"/>
    <property type="molecule type" value="Genomic_DNA"/>
</dbReference>
<accession>A0A8J3ZHM2</accession>
<proteinExistence type="predicted"/>
<comment type="caution">
    <text evidence="1">The sequence shown here is derived from an EMBL/GenBank/DDBJ whole genome shotgun (WGS) entry which is preliminary data.</text>
</comment>
<gene>
    <name evidence="1" type="ORF">Vau01_115070</name>
</gene>
<dbReference type="RefSeq" id="WP_204011690.1">
    <property type="nucleotide sequence ID" value="NZ_BOPG01000105.1"/>
</dbReference>
<evidence type="ECO:0000313" key="1">
    <source>
        <dbReference type="EMBL" id="GIJ63991.1"/>
    </source>
</evidence>
<evidence type="ECO:0000313" key="2">
    <source>
        <dbReference type="Proteomes" id="UP000612585"/>
    </source>
</evidence>
<name>A0A8J3ZHM2_9ACTN</name>
<sequence length="64" mass="7357">MPQSRVWVSASSVRRILHRHRLGPATRRSGPTWTEFLRAQAGGLLATDFFTVLGWQPTHSWRDN</sequence>
<reference evidence="1" key="1">
    <citation type="submission" date="2021-01" db="EMBL/GenBank/DDBJ databases">
        <title>Whole genome shotgun sequence of Virgisporangium aurantiacum NBRC 16421.</title>
        <authorList>
            <person name="Komaki H."/>
            <person name="Tamura T."/>
        </authorList>
    </citation>
    <scope>NUCLEOTIDE SEQUENCE</scope>
    <source>
        <strain evidence="1">NBRC 16421</strain>
    </source>
</reference>
<dbReference type="AlphaFoldDB" id="A0A8J3ZHM2"/>
<protein>
    <submittedName>
        <fullName evidence="1">Uncharacterized protein</fullName>
    </submittedName>
</protein>
<organism evidence="1 2">
    <name type="scientific">Virgisporangium aurantiacum</name>
    <dbReference type="NCBI Taxonomy" id="175570"/>
    <lineage>
        <taxon>Bacteria</taxon>
        <taxon>Bacillati</taxon>
        <taxon>Actinomycetota</taxon>
        <taxon>Actinomycetes</taxon>
        <taxon>Micromonosporales</taxon>
        <taxon>Micromonosporaceae</taxon>
        <taxon>Virgisporangium</taxon>
    </lineage>
</organism>